<dbReference type="PANTHER" id="PTHR11266:SF80">
    <property type="entry name" value="PEROXISOMAL MEMBRANE PROTEIN 2"/>
    <property type="match status" value="1"/>
</dbReference>
<dbReference type="GO" id="GO:0005737">
    <property type="term" value="C:cytoplasm"/>
    <property type="evidence" value="ECO:0007669"/>
    <property type="project" value="TreeGrafter"/>
</dbReference>
<dbReference type="Pfam" id="PF04117">
    <property type="entry name" value="Mpv17_PMP22"/>
    <property type="match status" value="1"/>
</dbReference>
<dbReference type="EMBL" id="CAADRA010006405">
    <property type="protein sequence ID" value="VFT95077.1"/>
    <property type="molecule type" value="Genomic_DNA"/>
</dbReference>
<protein>
    <submittedName>
        <fullName evidence="8">Aste57867_18341 protein</fullName>
    </submittedName>
</protein>
<dbReference type="InterPro" id="IPR007248">
    <property type="entry name" value="Mpv17_PMP22"/>
</dbReference>
<evidence type="ECO:0000256" key="2">
    <source>
        <dbReference type="ARBA" id="ARBA00006824"/>
    </source>
</evidence>
<dbReference type="OrthoDB" id="430207at2759"/>
<evidence type="ECO:0000256" key="3">
    <source>
        <dbReference type="ARBA" id="ARBA00022692"/>
    </source>
</evidence>
<dbReference type="GO" id="GO:0016020">
    <property type="term" value="C:membrane"/>
    <property type="evidence" value="ECO:0007669"/>
    <property type="project" value="UniProtKB-SubCell"/>
</dbReference>
<sequence>MFRRGGAGLRQFSRIPTTPIARTVFANAWVSYSSILKKRPLLTKTLTSAAIAGVGDVVSQLVIESAGSLDFRRLVIFTAVGGVYIAPILHVSYGMLNRLFAGASTKAILQRVAVDQFLLTPAFFVTYFALMQTLSPDETTIDEKLRREWWPTVQSNWIVWVPAQWLNFRYVALPYQVLFSNVVSLFWNAYMSFVTHRAATVAPSSLR</sequence>
<comment type="subcellular location">
    <subcellularLocation>
        <location evidence="1">Membrane</location>
        <topology evidence="1">Multi-pass membrane protein</topology>
    </subcellularLocation>
</comment>
<dbReference type="Proteomes" id="UP000332933">
    <property type="component" value="Unassembled WGS sequence"/>
</dbReference>
<dbReference type="AlphaFoldDB" id="A0A485LDK0"/>
<name>A0A485LDK0_9STRA</name>
<proteinExistence type="inferred from homology"/>
<comment type="similarity">
    <text evidence="2 6">Belongs to the peroxisomal membrane protein PXMP2/4 family.</text>
</comment>
<evidence type="ECO:0000256" key="5">
    <source>
        <dbReference type="ARBA" id="ARBA00023136"/>
    </source>
</evidence>
<gene>
    <name evidence="8" type="primary">Aste57867_18341</name>
    <name evidence="7" type="ORF">As57867_018279</name>
    <name evidence="8" type="ORF">ASTE57867_18341</name>
</gene>
<evidence type="ECO:0000256" key="6">
    <source>
        <dbReference type="RuleBase" id="RU363053"/>
    </source>
</evidence>
<feature type="transmembrane region" description="Helical" evidence="6">
    <location>
        <begin position="170"/>
        <end position="190"/>
    </location>
</feature>
<feature type="transmembrane region" description="Helical" evidence="6">
    <location>
        <begin position="108"/>
        <end position="130"/>
    </location>
</feature>
<keyword evidence="9" id="KW-1185">Reference proteome</keyword>
<evidence type="ECO:0000313" key="8">
    <source>
        <dbReference type="EMBL" id="VFT95077.1"/>
    </source>
</evidence>
<organism evidence="8 9">
    <name type="scientific">Aphanomyces stellatus</name>
    <dbReference type="NCBI Taxonomy" id="120398"/>
    <lineage>
        <taxon>Eukaryota</taxon>
        <taxon>Sar</taxon>
        <taxon>Stramenopiles</taxon>
        <taxon>Oomycota</taxon>
        <taxon>Saprolegniomycetes</taxon>
        <taxon>Saprolegniales</taxon>
        <taxon>Verrucalvaceae</taxon>
        <taxon>Aphanomyces</taxon>
    </lineage>
</organism>
<reference evidence="7" key="2">
    <citation type="submission" date="2019-06" db="EMBL/GenBank/DDBJ databases">
        <title>Genomics analysis of Aphanomyces spp. identifies a new class of oomycete effector associated with host adaptation.</title>
        <authorList>
            <person name="Gaulin E."/>
        </authorList>
    </citation>
    <scope>NUCLEOTIDE SEQUENCE</scope>
    <source>
        <strain evidence="7">CBS 578.67</strain>
    </source>
</reference>
<keyword evidence="3 6" id="KW-0812">Transmembrane</keyword>
<evidence type="ECO:0000256" key="1">
    <source>
        <dbReference type="ARBA" id="ARBA00004141"/>
    </source>
</evidence>
<dbReference type="PANTHER" id="PTHR11266">
    <property type="entry name" value="PEROXISOMAL MEMBRANE PROTEIN 2, PXMP2 MPV17"/>
    <property type="match status" value="1"/>
</dbReference>
<evidence type="ECO:0000256" key="4">
    <source>
        <dbReference type="ARBA" id="ARBA00022989"/>
    </source>
</evidence>
<keyword evidence="5 6" id="KW-0472">Membrane</keyword>
<reference evidence="8 9" key="1">
    <citation type="submission" date="2019-03" db="EMBL/GenBank/DDBJ databases">
        <authorList>
            <person name="Gaulin E."/>
            <person name="Dumas B."/>
        </authorList>
    </citation>
    <scope>NUCLEOTIDE SEQUENCE [LARGE SCALE GENOMIC DNA]</scope>
    <source>
        <strain evidence="8">CBS 568.67</strain>
    </source>
</reference>
<feature type="transmembrane region" description="Helical" evidence="6">
    <location>
        <begin position="75"/>
        <end position="96"/>
    </location>
</feature>
<accession>A0A485LDK0</accession>
<evidence type="ECO:0000313" key="9">
    <source>
        <dbReference type="Proteomes" id="UP000332933"/>
    </source>
</evidence>
<dbReference type="EMBL" id="VJMH01006384">
    <property type="protein sequence ID" value="KAF0690267.1"/>
    <property type="molecule type" value="Genomic_DNA"/>
</dbReference>
<evidence type="ECO:0000313" key="7">
    <source>
        <dbReference type="EMBL" id="KAF0690267.1"/>
    </source>
</evidence>
<keyword evidence="4 6" id="KW-1133">Transmembrane helix</keyword>